<feature type="domain" description="Resolvase/invertase-type recombinase catalytic" evidence="3">
    <location>
        <begin position="1"/>
        <end position="141"/>
    </location>
</feature>
<name>A3ZP69_9BACT</name>
<evidence type="ECO:0000256" key="2">
    <source>
        <dbReference type="SAM" id="MobiDB-lite"/>
    </source>
</evidence>
<dbReference type="PANTHER" id="PTHR30461:SF23">
    <property type="entry name" value="DNA RECOMBINASE-RELATED"/>
    <property type="match status" value="1"/>
</dbReference>
<feature type="region of interest" description="Disordered" evidence="2">
    <location>
        <begin position="232"/>
        <end position="264"/>
    </location>
</feature>
<dbReference type="InterPro" id="IPR006119">
    <property type="entry name" value="Resolv_N"/>
</dbReference>
<dbReference type="GO" id="GO:0000150">
    <property type="term" value="F:DNA strand exchange activity"/>
    <property type="evidence" value="ECO:0007669"/>
    <property type="project" value="InterPro"/>
</dbReference>
<dbReference type="SMART" id="SM00857">
    <property type="entry name" value="Resolvase"/>
    <property type="match status" value="1"/>
</dbReference>
<evidence type="ECO:0000259" key="3">
    <source>
        <dbReference type="PROSITE" id="PS51736"/>
    </source>
</evidence>
<dbReference type="GO" id="GO:0003677">
    <property type="term" value="F:DNA binding"/>
    <property type="evidence" value="ECO:0007669"/>
    <property type="project" value="InterPro"/>
</dbReference>
<dbReference type="PROSITE" id="PS51736">
    <property type="entry name" value="RECOMBINASES_3"/>
    <property type="match status" value="1"/>
</dbReference>
<dbReference type="InterPro" id="IPR036162">
    <property type="entry name" value="Resolvase-like_N_sf"/>
</dbReference>
<proteinExistence type="predicted"/>
<organism evidence="5 6">
    <name type="scientific">Blastopirellula marina DSM 3645</name>
    <dbReference type="NCBI Taxonomy" id="314230"/>
    <lineage>
        <taxon>Bacteria</taxon>
        <taxon>Pseudomonadati</taxon>
        <taxon>Planctomycetota</taxon>
        <taxon>Planctomycetia</taxon>
        <taxon>Pirellulales</taxon>
        <taxon>Pirellulaceae</taxon>
        <taxon>Blastopirellula</taxon>
    </lineage>
</organism>
<dbReference type="Proteomes" id="UP000004358">
    <property type="component" value="Unassembled WGS sequence"/>
</dbReference>
<comment type="caution">
    <text evidence="5">The sequence shown here is derived from an EMBL/GenBank/DDBJ whole genome shotgun (WGS) entry which is preliminary data.</text>
</comment>
<sequence length="568" mass="64500">MSSDAQAQDQTIESQVADLRRRVSDDAAVLQDKNCFLDDGVSGSTLNRPALERLRDAAYVGQFQRLYVHSPDRLARKYAYQVLVVDELQKLGIEIVFLNRAIGVSPEEDLLLQMQGMFAEYERAKIMERSRRGKRHAATRGSVNVLSAAPYGYRYITCREGVGRAAFEIHDAQAAIVRQVFEWVGRDRLSIGEVTRRLTISNATTATGKQWWDRTTVWGMLKIPAYKGSAAFGKTRTGPRRAQLRTQRGRSKAPRRTGSTYDTEVSEQLSIPVPALVSSELFEVVQAQLTENRQRGSESRRGAKYLLQGLLECGQCGYAFYGKPVSRLSAKGKVRNYAYYRCVGTDAYRFGGKRVCDCKQVRTDKLDEAAWNDACELLRHPKLLRKEYERRLAAPRDSNSTVSLKKQIASSKRSVDRLIDAYADGVLDRSEFDPRLQRARERLSKHEEQLHELESESREQSTLREALSCLDSFCATIGTNLEAADWTLRREILRTLINKVMVEPDQIRIVYRINFPLFAKKASKAGKEKVLHFCWRRDVSVTLESVIGRTGSRAGSSRPAIRTLRRRL</sequence>
<evidence type="ECO:0000313" key="6">
    <source>
        <dbReference type="Proteomes" id="UP000004358"/>
    </source>
</evidence>
<dbReference type="InterPro" id="IPR011109">
    <property type="entry name" value="DNA_bind_recombinase_dom"/>
</dbReference>
<dbReference type="InterPro" id="IPR025827">
    <property type="entry name" value="Zn_ribbon_recom_dom"/>
</dbReference>
<dbReference type="Pfam" id="PF07508">
    <property type="entry name" value="Recombinase"/>
    <property type="match status" value="1"/>
</dbReference>
<dbReference type="eggNOG" id="COG1961">
    <property type="taxonomic scope" value="Bacteria"/>
</dbReference>
<reference evidence="5 6" key="1">
    <citation type="submission" date="2006-02" db="EMBL/GenBank/DDBJ databases">
        <authorList>
            <person name="Amann R."/>
            <person name="Ferriera S."/>
            <person name="Johnson J."/>
            <person name="Kravitz S."/>
            <person name="Halpern A."/>
            <person name="Remington K."/>
            <person name="Beeson K."/>
            <person name="Tran B."/>
            <person name="Rogers Y.-H."/>
            <person name="Friedman R."/>
            <person name="Venter J.C."/>
        </authorList>
    </citation>
    <scope>NUCLEOTIDE SEQUENCE [LARGE SCALE GENOMIC DNA]</scope>
    <source>
        <strain evidence="5 6">DSM 3645</strain>
    </source>
</reference>
<protein>
    <submittedName>
        <fullName evidence="5">Putative DNA recombinase</fullName>
    </submittedName>
</protein>
<dbReference type="Pfam" id="PF00239">
    <property type="entry name" value="Resolvase"/>
    <property type="match status" value="1"/>
</dbReference>
<dbReference type="CDD" id="cd00338">
    <property type="entry name" value="Ser_Recombinase"/>
    <property type="match status" value="1"/>
</dbReference>
<evidence type="ECO:0000259" key="4">
    <source>
        <dbReference type="PROSITE" id="PS51737"/>
    </source>
</evidence>
<dbReference type="EMBL" id="AANZ01000004">
    <property type="protein sequence ID" value="EAQ81543.1"/>
    <property type="molecule type" value="Genomic_DNA"/>
</dbReference>
<dbReference type="STRING" id="314230.DSM3645_28217"/>
<gene>
    <name evidence="5" type="ORF">DSM3645_28217</name>
</gene>
<dbReference type="SUPFAM" id="SSF53041">
    <property type="entry name" value="Resolvase-like"/>
    <property type="match status" value="1"/>
</dbReference>
<dbReference type="Pfam" id="PF13408">
    <property type="entry name" value="Zn_ribbon_recom"/>
    <property type="match status" value="1"/>
</dbReference>
<dbReference type="Gene3D" id="3.40.50.1390">
    <property type="entry name" value="Resolvase, N-terminal catalytic domain"/>
    <property type="match status" value="1"/>
</dbReference>
<dbReference type="PROSITE" id="PS51737">
    <property type="entry name" value="RECOMBINASE_DNA_BIND"/>
    <property type="match status" value="1"/>
</dbReference>
<dbReference type="AlphaFoldDB" id="A3ZP69"/>
<dbReference type="PANTHER" id="PTHR30461">
    <property type="entry name" value="DNA-INVERTASE FROM LAMBDOID PROPHAGE"/>
    <property type="match status" value="1"/>
</dbReference>
<dbReference type="InterPro" id="IPR050639">
    <property type="entry name" value="SSR_resolvase"/>
</dbReference>
<dbReference type="InterPro" id="IPR038109">
    <property type="entry name" value="DNA_bind_recomb_sf"/>
</dbReference>
<feature type="coiled-coil region" evidence="1">
    <location>
        <begin position="436"/>
        <end position="463"/>
    </location>
</feature>
<dbReference type="Gene3D" id="3.90.1750.20">
    <property type="entry name" value="Putative Large Serine Recombinase, Chain B, Domain 2"/>
    <property type="match status" value="1"/>
</dbReference>
<feature type="compositionally biased region" description="Basic residues" evidence="2">
    <location>
        <begin position="237"/>
        <end position="255"/>
    </location>
</feature>
<keyword evidence="1" id="KW-0175">Coiled coil</keyword>
<feature type="domain" description="Recombinase" evidence="4">
    <location>
        <begin position="150"/>
        <end position="296"/>
    </location>
</feature>
<evidence type="ECO:0000256" key="1">
    <source>
        <dbReference type="SAM" id="Coils"/>
    </source>
</evidence>
<dbReference type="HOGENOM" id="CLU_010686_18_3_0"/>
<accession>A3ZP69</accession>
<evidence type="ECO:0000313" key="5">
    <source>
        <dbReference type="EMBL" id="EAQ81543.1"/>
    </source>
</evidence>